<evidence type="ECO:0000313" key="1">
    <source>
        <dbReference type="EMBL" id="KAK7399807.1"/>
    </source>
</evidence>
<gene>
    <name evidence="1" type="ORF">VNO78_10999</name>
</gene>
<dbReference type="AlphaFoldDB" id="A0AAN9SL09"/>
<dbReference type="Proteomes" id="UP001386955">
    <property type="component" value="Unassembled WGS sequence"/>
</dbReference>
<evidence type="ECO:0000313" key="2">
    <source>
        <dbReference type="Proteomes" id="UP001386955"/>
    </source>
</evidence>
<organism evidence="1 2">
    <name type="scientific">Psophocarpus tetragonolobus</name>
    <name type="common">Winged bean</name>
    <name type="synonym">Dolichos tetragonolobus</name>
    <dbReference type="NCBI Taxonomy" id="3891"/>
    <lineage>
        <taxon>Eukaryota</taxon>
        <taxon>Viridiplantae</taxon>
        <taxon>Streptophyta</taxon>
        <taxon>Embryophyta</taxon>
        <taxon>Tracheophyta</taxon>
        <taxon>Spermatophyta</taxon>
        <taxon>Magnoliopsida</taxon>
        <taxon>eudicotyledons</taxon>
        <taxon>Gunneridae</taxon>
        <taxon>Pentapetalae</taxon>
        <taxon>rosids</taxon>
        <taxon>fabids</taxon>
        <taxon>Fabales</taxon>
        <taxon>Fabaceae</taxon>
        <taxon>Papilionoideae</taxon>
        <taxon>50 kb inversion clade</taxon>
        <taxon>NPAAA clade</taxon>
        <taxon>indigoferoid/millettioid clade</taxon>
        <taxon>Phaseoleae</taxon>
        <taxon>Psophocarpus</taxon>
    </lineage>
</organism>
<dbReference type="EMBL" id="JAYMYS010000003">
    <property type="protein sequence ID" value="KAK7399807.1"/>
    <property type="molecule type" value="Genomic_DNA"/>
</dbReference>
<protein>
    <submittedName>
        <fullName evidence="1">Uncharacterized protein</fullName>
    </submittedName>
</protein>
<reference evidence="1 2" key="1">
    <citation type="submission" date="2024-01" db="EMBL/GenBank/DDBJ databases">
        <title>The genomes of 5 underutilized Papilionoideae crops provide insights into root nodulation and disease resistanc.</title>
        <authorList>
            <person name="Jiang F."/>
        </authorList>
    </citation>
    <scope>NUCLEOTIDE SEQUENCE [LARGE SCALE GENOMIC DNA]</scope>
    <source>
        <strain evidence="1">DUOXIRENSHENG_FW03</strain>
        <tissue evidence="1">Leaves</tissue>
    </source>
</reference>
<sequence>MHLSLLSQLLTYILSLDYSLVLLGPSLSLYCSEIFCLLASKRKQCSLLPYKGQFKLSTRALCFNSVTIFFSCEKNLGCLVFYTLAM</sequence>
<keyword evidence="2" id="KW-1185">Reference proteome</keyword>
<accession>A0AAN9SL09</accession>
<proteinExistence type="predicted"/>
<name>A0AAN9SL09_PSOTE</name>
<comment type="caution">
    <text evidence="1">The sequence shown here is derived from an EMBL/GenBank/DDBJ whole genome shotgun (WGS) entry which is preliminary data.</text>
</comment>